<proteinExistence type="predicted"/>
<evidence type="ECO:0000256" key="1">
    <source>
        <dbReference type="SAM" id="MobiDB-lite"/>
    </source>
</evidence>
<evidence type="ECO:0000313" key="2">
    <source>
        <dbReference type="EMBL" id="CAG5866512.1"/>
    </source>
</evidence>
<accession>A0A8S4AJV5</accession>
<dbReference type="EMBL" id="CAJRST010002224">
    <property type="protein sequence ID" value="CAG5866512.1"/>
    <property type="molecule type" value="Genomic_DNA"/>
</dbReference>
<gene>
    <name evidence="2" type="ORF">MMEN_LOCUS3232</name>
</gene>
<keyword evidence="3" id="KW-1185">Reference proteome</keyword>
<reference evidence="2" key="1">
    <citation type="submission" date="2021-05" db="EMBL/GenBank/DDBJ databases">
        <authorList>
            <person name="Tigano A."/>
        </authorList>
    </citation>
    <scope>NUCLEOTIDE SEQUENCE</scope>
</reference>
<feature type="region of interest" description="Disordered" evidence="1">
    <location>
        <begin position="1"/>
        <end position="35"/>
    </location>
</feature>
<comment type="caution">
    <text evidence="2">The sequence shown here is derived from an EMBL/GenBank/DDBJ whole genome shotgun (WGS) entry which is preliminary data.</text>
</comment>
<organism evidence="2 3">
    <name type="scientific">Menidia menidia</name>
    <name type="common">Atlantic silverside</name>
    <dbReference type="NCBI Taxonomy" id="238744"/>
    <lineage>
        <taxon>Eukaryota</taxon>
        <taxon>Metazoa</taxon>
        <taxon>Chordata</taxon>
        <taxon>Craniata</taxon>
        <taxon>Vertebrata</taxon>
        <taxon>Euteleostomi</taxon>
        <taxon>Actinopterygii</taxon>
        <taxon>Neopterygii</taxon>
        <taxon>Teleostei</taxon>
        <taxon>Neoteleostei</taxon>
        <taxon>Acanthomorphata</taxon>
        <taxon>Ovalentaria</taxon>
        <taxon>Atherinomorphae</taxon>
        <taxon>Atheriniformes</taxon>
        <taxon>Atherinopsidae</taxon>
        <taxon>Menidiinae</taxon>
        <taxon>Menidia</taxon>
    </lineage>
</organism>
<sequence>MVLQGSGKKVPPATQLMRVKQPGSHSAMKREKRFSTSSFPLSANRELQKLAALAGISFVSAFVSIGPYHSELSQSPGSPVAYITN</sequence>
<dbReference type="Proteomes" id="UP000677803">
    <property type="component" value="Unassembled WGS sequence"/>
</dbReference>
<protein>
    <submittedName>
        <fullName evidence="2">(Atlantic silverside) hypothetical protein</fullName>
    </submittedName>
</protein>
<name>A0A8S4AJV5_9TELE</name>
<evidence type="ECO:0000313" key="3">
    <source>
        <dbReference type="Proteomes" id="UP000677803"/>
    </source>
</evidence>
<dbReference type="AlphaFoldDB" id="A0A8S4AJV5"/>
<dbReference type="OrthoDB" id="7697586at2759"/>